<accession>A0ABV5KLD2</accession>
<evidence type="ECO:0000313" key="2">
    <source>
        <dbReference type="Proteomes" id="UP001589747"/>
    </source>
</evidence>
<keyword evidence="2" id="KW-1185">Reference proteome</keyword>
<proteinExistence type="predicted"/>
<organism evidence="1 2">
    <name type="scientific">Paenibacillus aurantiacus</name>
    <dbReference type="NCBI Taxonomy" id="1936118"/>
    <lineage>
        <taxon>Bacteria</taxon>
        <taxon>Bacillati</taxon>
        <taxon>Bacillota</taxon>
        <taxon>Bacilli</taxon>
        <taxon>Bacillales</taxon>
        <taxon>Paenibacillaceae</taxon>
        <taxon>Paenibacillus</taxon>
    </lineage>
</organism>
<protein>
    <recommendedName>
        <fullName evidence="3">Radical SAM protein</fullName>
    </recommendedName>
</protein>
<reference evidence="1 2" key="1">
    <citation type="submission" date="2024-09" db="EMBL/GenBank/DDBJ databases">
        <authorList>
            <person name="Sun Q."/>
            <person name="Mori K."/>
        </authorList>
    </citation>
    <scope>NUCLEOTIDE SEQUENCE [LARGE SCALE GENOMIC DNA]</scope>
    <source>
        <strain evidence="1 2">TISTR 2452</strain>
    </source>
</reference>
<sequence length="104" mass="12339">MNHVFVFNERLGIALPTLTREWDGYSEAERTAIVEQWETIRGRIPDLVVRFEVLINEKQALLCEEDDFERSCLLNSDIAELASRINDLHIWYRIDQEIEPRRHA</sequence>
<gene>
    <name evidence="1" type="ORF">ACFFSY_08855</name>
</gene>
<evidence type="ECO:0000313" key="1">
    <source>
        <dbReference type="EMBL" id="MFB9326019.1"/>
    </source>
</evidence>
<dbReference type="Proteomes" id="UP001589747">
    <property type="component" value="Unassembled WGS sequence"/>
</dbReference>
<evidence type="ECO:0008006" key="3">
    <source>
        <dbReference type="Google" id="ProtNLM"/>
    </source>
</evidence>
<name>A0ABV5KLD2_9BACL</name>
<dbReference type="RefSeq" id="WP_377492910.1">
    <property type="nucleotide sequence ID" value="NZ_JBHMDO010000016.1"/>
</dbReference>
<comment type="caution">
    <text evidence="1">The sequence shown here is derived from an EMBL/GenBank/DDBJ whole genome shotgun (WGS) entry which is preliminary data.</text>
</comment>
<dbReference type="EMBL" id="JBHMDO010000016">
    <property type="protein sequence ID" value="MFB9326019.1"/>
    <property type="molecule type" value="Genomic_DNA"/>
</dbReference>